<protein>
    <submittedName>
        <fullName evidence="1">Uncharacterized protein</fullName>
    </submittedName>
</protein>
<name>A0ABT4CRK7_9CLOT</name>
<dbReference type="EMBL" id="JAPQES010000003">
    <property type="protein sequence ID" value="MCY6371068.1"/>
    <property type="molecule type" value="Genomic_DNA"/>
</dbReference>
<accession>A0ABT4CRK7</accession>
<evidence type="ECO:0000313" key="2">
    <source>
        <dbReference type="Proteomes" id="UP001079657"/>
    </source>
</evidence>
<dbReference type="RefSeq" id="WP_268049906.1">
    <property type="nucleotide sequence ID" value="NZ_JAPQES010000003.1"/>
</dbReference>
<sequence>MNILFQQEGRIGKEYDRRHIVYEGIFEEDYKGIEINFEYSPKLVESDEKAEIIIKDLIDKQIIGEEKEKVIWDKYKNLKNLVTISFDDKNGFRGCAHRHDKEQSHIISQEYASPGFIKGLVPKGAFKVILSVHALVTDECFYKVKIIKRGEECD</sequence>
<keyword evidence="2" id="KW-1185">Reference proteome</keyword>
<organism evidence="1 2">
    <name type="scientific">Clostridium ganghwense</name>
    <dbReference type="NCBI Taxonomy" id="312089"/>
    <lineage>
        <taxon>Bacteria</taxon>
        <taxon>Bacillati</taxon>
        <taxon>Bacillota</taxon>
        <taxon>Clostridia</taxon>
        <taxon>Eubacteriales</taxon>
        <taxon>Clostridiaceae</taxon>
        <taxon>Clostridium</taxon>
    </lineage>
</organism>
<comment type="caution">
    <text evidence="1">The sequence shown here is derived from an EMBL/GenBank/DDBJ whole genome shotgun (WGS) entry which is preliminary data.</text>
</comment>
<reference evidence="1" key="1">
    <citation type="submission" date="2022-12" db="EMBL/GenBank/DDBJ databases">
        <authorList>
            <person name="Wang J."/>
        </authorList>
    </citation>
    <scope>NUCLEOTIDE SEQUENCE</scope>
    <source>
        <strain evidence="1">HY-42-06</strain>
    </source>
</reference>
<proteinExistence type="predicted"/>
<evidence type="ECO:0000313" key="1">
    <source>
        <dbReference type="EMBL" id="MCY6371068.1"/>
    </source>
</evidence>
<gene>
    <name evidence="1" type="ORF">OXH55_10525</name>
</gene>
<dbReference type="Proteomes" id="UP001079657">
    <property type="component" value="Unassembled WGS sequence"/>
</dbReference>